<name>A0A0H4VHQ8_9BACT</name>
<dbReference type="GO" id="GO:0001046">
    <property type="term" value="F:core promoter sequence-specific DNA binding"/>
    <property type="evidence" value="ECO:0007669"/>
    <property type="project" value="TreeGrafter"/>
</dbReference>
<sequence>METEHLKLIETEAEYERMLARIDELFDAKPDSEESKELQLLMLILNKYEEEHFAIEEPDPIEYIKIRMEELGLTQADLVPYMGNKGNVSKVLNRKRSLSLEMIRNLHKGLGFPLEILVADITPHSDKNAA</sequence>
<dbReference type="InterPro" id="IPR010982">
    <property type="entry name" value="Lambda_DNA-bd_dom_sf"/>
</dbReference>
<evidence type="ECO:0000313" key="2">
    <source>
        <dbReference type="EMBL" id="AKQ44863.1"/>
    </source>
</evidence>
<evidence type="ECO:0000313" key="3">
    <source>
        <dbReference type="Proteomes" id="UP000036458"/>
    </source>
</evidence>
<dbReference type="InterPro" id="IPR001387">
    <property type="entry name" value="Cro/C1-type_HTH"/>
</dbReference>
<accession>A0A0H4VHQ8</accession>
<dbReference type="Proteomes" id="UP000036458">
    <property type="component" value="Chromosome"/>
</dbReference>
<gene>
    <name evidence="2" type="ORF">TH63_03260</name>
</gene>
<keyword evidence="2" id="KW-0238">DNA-binding</keyword>
<dbReference type="AlphaFoldDB" id="A0A0H4VHQ8"/>
<protein>
    <submittedName>
        <fullName evidence="2">DNA-binding protein</fullName>
    </submittedName>
</protein>
<dbReference type="PANTHER" id="PTHR40455:SF1">
    <property type="entry name" value="ANTITOXIN HIGA"/>
    <property type="match status" value="1"/>
</dbReference>
<dbReference type="SUPFAM" id="SSF47413">
    <property type="entry name" value="lambda repressor-like DNA-binding domains"/>
    <property type="match status" value="1"/>
</dbReference>
<dbReference type="RefSeq" id="WP_048919672.1">
    <property type="nucleotide sequence ID" value="NZ_CP010777.1"/>
</dbReference>
<dbReference type="EMBL" id="CP010777">
    <property type="protein sequence ID" value="AKQ44863.1"/>
    <property type="molecule type" value="Genomic_DNA"/>
</dbReference>
<dbReference type="KEGG" id="ruf:TH63_03260"/>
<proteinExistence type="predicted"/>
<dbReference type="SMART" id="SM00530">
    <property type="entry name" value="HTH_XRE"/>
    <property type="match status" value="1"/>
</dbReference>
<dbReference type="GO" id="GO:0006355">
    <property type="term" value="P:regulation of DNA-templated transcription"/>
    <property type="evidence" value="ECO:0007669"/>
    <property type="project" value="InterPro"/>
</dbReference>
<evidence type="ECO:0000259" key="1">
    <source>
        <dbReference type="PROSITE" id="PS50943"/>
    </source>
</evidence>
<dbReference type="OrthoDB" id="9796786at2"/>
<dbReference type="Gene3D" id="1.10.260.40">
    <property type="entry name" value="lambda repressor-like DNA-binding domains"/>
    <property type="match status" value="1"/>
</dbReference>
<dbReference type="PANTHER" id="PTHR40455">
    <property type="entry name" value="ANTITOXIN HIGA"/>
    <property type="match status" value="1"/>
</dbReference>
<reference evidence="2 3" key="1">
    <citation type="submission" date="2015-01" db="EMBL/GenBank/DDBJ databases">
        <title>Rufibacter sp./DG31D/ whole genome sequencing.</title>
        <authorList>
            <person name="Kim M.K."/>
            <person name="Srinivasan S."/>
            <person name="Lee J.-J."/>
        </authorList>
    </citation>
    <scope>NUCLEOTIDE SEQUENCE [LARGE SCALE GENOMIC DNA]</scope>
    <source>
        <strain evidence="2 3">DG31D</strain>
    </source>
</reference>
<dbReference type="InterPro" id="IPR039060">
    <property type="entry name" value="Antitox_HigA"/>
</dbReference>
<feature type="domain" description="HTH cro/C1-type" evidence="1">
    <location>
        <begin position="64"/>
        <end position="117"/>
    </location>
</feature>
<keyword evidence="3" id="KW-1185">Reference proteome</keyword>
<dbReference type="PATRIC" id="fig|1379910.4.peg.702"/>
<dbReference type="STRING" id="1379910.TH63_03260"/>
<dbReference type="PROSITE" id="PS50943">
    <property type="entry name" value="HTH_CROC1"/>
    <property type="match status" value="1"/>
</dbReference>
<organism evidence="2 3">
    <name type="scientific">Rufibacter radiotolerans</name>
    <dbReference type="NCBI Taxonomy" id="1379910"/>
    <lineage>
        <taxon>Bacteria</taxon>
        <taxon>Pseudomonadati</taxon>
        <taxon>Bacteroidota</taxon>
        <taxon>Cytophagia</taxon>
        <taxon>Cytophagales</taxon>
        <taxon>Hymenobacteraceae</taxon>
        <taxon>Rufibacter</taxon>
    </lineage>
</organism>